<organism evidence="2 3">
    <name type="scientific">Puccinia triticina</name>
    <dbReference type="NCBI Taxonomy" id="208348"/>
    <lineage>
        <taxon>Eukaryota</taxon>
        <taxon>Fungi</taxon>
        <taxon>Dikarya</taxon>
        <taxon>Basidiomycota</taxon>
        <taxon>Pucciniomycotina</taxon>
        <taxon>Pucciniomycetes</taxon>
        <taxon>Pucciniales</taxon>
        <taxon>Pucciniaceae</taxon>
        <taxon>Puccinia</taxon>
    </lineage>
</organism>
<evidence type="ECO:0000256" key="1">
    <source>
        <dbReference type="SAM" id="MobiDB-lite"/>
    </source>
</evidence>
<name>A0ABY7C847_9BASI</name>
<gene>
    <name evidence="2" type="ORF">PtA15_1A308</name>
</gene>
<dbReference type="GeneID" id="77806217"/>
<dbReference type="Proteomes" id="UP001164743">
    <property type="component" value="Chromosome 1A"/>
</dbReference>
<feature type="region of interest" description="Disordered" evidence="1">
    <location>
        <begin position="50"/>
        <end position="132"/>
    </location>
</feature>
<reference evidence="2" key="1">
    <citation type="submission" date="2022-10" db="EMBL/GenBank/DDBJ databases">
        <title>Puccinia triticina Genome sequencing and assembly.</title>
        <authorList>
            <person name="Li C."/>
        </authorList>
    </citation>
    <scope>NUCLEOTIDE SEQUENCE</scope>
    <source>
        <strain evidence="2">Pt15</strain>
    </source>
</reference>
<evidence type="ECO:0000313" key="3">
    <source>
        <dbReference type="Proteomes" id="UP001164743"/>
    </source>
</evidence>
<dbReference type="EMBL" id="CP110421">
    <property type="protein sequence ID" value="WAQ80970.1"/>
    <property type="molecule type" value="Genomic_DNA"/>
</dbReference>
<keyword evidence="3" id="KW-1185">Reference proteome</keyword>
<protein>
    <submittedName>
        <fullName evidence="2">Uncharacterized protein</fullName>
    </submittedName>
</protein>
<accession>A0ABY7C847</accession>
<evidence type="ECO:0000313" key="2">
    <source>
        <dbReference type="EMBL" id="WAQ80970.1"/>
    </source>
</evidence>
<feature type="compositionally biased region" description="Acidic residues" evidence="1">
    <location>
        <begin position="53"/>
        <end position="72"/>
    </location>
</feature>
<sequence>MPTARAQPWSNAGPVRYCTVTGHFAYCTGVPARLLYGSGTTALEKTAAAPAIEDYDAGSESDYGNADEELLCEAEKTNPAGSETHAKSTKLLELTEKGAQAQPESGAPPSRALETILRALSRPSVLPKKQQT</sequence>
<proteinExistence type="predicted"/>
<dbReference type="RefSeq" id="XP_053016525.1">
    <property type="nucleotide sequence ID" value="XM_053165322.1"/>
</dbReference>